<gene>
    <name evidence="2" type="ORF">BWD09_10885</name>
</gene>
<proteinExistence type="predicted"/>
<reference evidence="3" key="1">
    <citation type="submission" date="2017-01" db="EMBL/GenBank/DDBJ databases">
        <authorList>
            <person name="Wolfgang W.J."/>
            <person name="Cole J."/>
            <person name="Wroblewski D."/>
            <person name="Mcginnis J."/>
            <person name="Musser K.A."/>
        </authorList>
    </citation>
    <scope>NUCLEOTIDE SEQUENCE [LARGE SCALE GENOMIC DNA]</scope>
    <source>
        <strain evidence="3">DSM 19151</strain>
    </source>
</reference>
<evidence type="ECO:0000313" key="3">
    <source>
        <dbReference type="Proteomes" id="UP000193118"/>
    </source>
</evidence>
<feature type="transmembrane region" description="Helical" evidence="1">
    <location>
        <begin position="17"/>
        <end position="36"/>
    </location>
</feature>
<keyword evidence="1" id="KW-0472">Membrane</keyword>
<comment type="caution">
    <text evidence="2">The sequence shown here is derived from an EMBL/GenBank/DDBJ whole genome shotgun (WGS) entry which is preliminary data.</text>
</comment>
<protein>
    <recommendedName>
        <fullName evidence="4">Sel1 repeat family protein</fullName>
    </recommendedName>
</protein>
<dbReference type="EMBL" id="MTBO01000038">
    <property type="protein sequence ID" value="OSI14326.1"/>
    <property type="molecule type" value="Genomic_DNA"/>
</dbReference>
<dbReference type="OrthoDB" id="9792653at2"/>
<dbReference type="SMART" id="SM00671">
    <property type="entry name" value="SEL1"/>
    <property type="match status" value="3"/>
</dbReference>
<dbReference type="InterPro" id="IPR011990">
    <property type="entry name" value="TPR-like_helical_dom_sf"/>
</dbReference>
<dbReference type="AlphaFoldDB" id="A0A1X3D3G3"/>
<keyword evidence="1" id="KW-0812">Transmembrane</keyword>
<dbReference type="PANTHER" id="PTHR11102:SF160">
    <property type="entry name" value="ERAD-ASSOCIATED E3 UBIQUITIN-PROTEIN LIGASE COMPONENT HRD3"/>
    <property type="match status" value="1"/>
</dbReference>
<evidence type="ECO:0000256" key="1">
    <source>
        <dbReference type="SAM" id="Phobius"/>
    </source>
</evidence>
<keyword evidence="3" id="KW-1185">Reference proteome</keyword>
<dbReference type="Gene3D" id="1.25.40.10">
    <property type="entry name" value="Tetratricopeptide repeat domain"/>
    <property type="match status" value="1"/>
</dbReference>
<dbReference type="SUPFAM" id="SSF81901">
    <property type="entry name" value="HCP-like"/>
    <property type="match status" value="1"/>
</dbReference>
<name>A0A1X3D3G3_9NEIS</name>
<dbReference type="InterPro" id="IPR006597">
    <property type="entry name" value="Sel1-like"/>
</dbReference>
<dbReference type="Proteomes" id="UP000193118">
    <property type="component" value="Unassembled WGS sequence"/>
</dbReference>
<dbReference type="GeneID" id="94580402"/>
<keyword evidence="1" id="KW-1133">Transmembrane helix</keyword>
<dbReference type="STRING" id="194197.BWD09_10885"/>
<dbReference type="Pfam" id="PF08238">
    <property type="entry name" value="Sel1"/>
    <property type="match status" value="2"/>
</dbReference>
<accession>A0A1X3D3G3</accession>
<evidence type="ECO:0000313" key="2">
    <source>
        <dbReference type="EMBL" id="OSI14326.1"/>
    </source>
</evidence>
<dbReference type="InterPro" id="IPR050767">
    <property type="entry name" value="Sel1_AlgK"/>
</dbReference>
<dbReference type="PANTHER" id="PTHR11102">
    <property type="entry name" value="SEL-1-LIKE PROTEIN"/>
    <property type="match status" value="1"/>
</dbReference>
<dbReference type="RefSeq" id="WP_085366836.1">
    <property type="nucleotide sequence ID" value="NZ_CAUJPZ010000053.1"/>
</dbReference>
<sequence>MQHAPYHNPMPESAGKWLAAAIILLVLSVAGLIYGNHKREEPPQRRQAAAADKGWKTERLSEIRRQTAAPSRQTVVLKEPQPASAEVAGQYAAARSHIRAGDWPQAVPFLEAAARAGYWRAQNNLGVAYLEGKGGRRDDETGCEWMGRAAAQYVDFHMAENLRMCLAETFGGDYRQTWLALQPWAEQGHVYAQWALANVLLYSRGDVPQDHRSGIRWLGRAARYEAAAMKQLAACFGLRSCAHEYYNPAVSAALDAVLRERDAAGWWQRLAAKLGKRPNAAYLSDAEKREAEQYIREWRHLDNRRLAEAVVGEGAGADL</sequence>
<organism evidence="2 3">
    <name type="scientific">Neisseria dentiae</name>
    <dbReference type="NCBI Taxonomy" id="194197"/>
    <lineage>
        <taxon>Bacteria</taxon>
        <taxon>Pseudomonadati</taxon>
        <taxon>Pseudomonadota</taxon>
        <taxon>Betaproteobacteria</taxon>
        <taxon>Neisseriales</taxon>
        <taxon>Neisseriaceae</taxon>
        <taxon>Neisseria</taxon>
    </lineage>
</organism>
<evidence type="ECO:0008006" key="4">
    <source>
        <dbReference type="Google" id="ProtNLM"/>
    </source>
</evidence>